<keyword evidence="2" id="KW-0032">Aminotransferase</keyword>
<dbReference type="AlphaFoldDB" id="A0A1L8TQ43"/>
<dbReference type="InterPro" id="IPR015424">
    <property type="entry name" value="PyrdxlP-dep_Trfase"/>
</dbReference>
<feature type="domain" description="Aminotransferase class I/classII large" evidence="3">
    <location>
        <begin position="127"/>
        <end position="511"/>
    </location>
</feature>
<evidence type="ECO:0000256" key="1">
    <source>
        <dbReference type="ARBA" id="ARBA00022898"/>
    </source>
</evidence>
<dbReference type="RefSeq" id="WP_084405525.1">
    <property type="nucleotide sequence ID" value="NZ_JBHSHK010000001.1"/>
</dbReference>
<dbReference type="Pfam" id="PF00155">
    <property type="entry name" value="Aminotran_1_2"/>
    <property type="match status" value="1"/>
</dbReference>
<dbReference type="EC" id="2.6.1.-" evidence="2"/>
<proteinExistence type="inferred from homology"/>
<comment type="cofactor">
    <cofactor evidence="2">
        <name>pyridoxal 5'-phosphate</name>
        <dbReference type="ChEBI" id="CHEBI:597326"/>
    </cofactor>
</comment>
<dbReference type="EMBL" id="JXKQ01000003">
    <property type="protein sequence ID" value="OJG46242.1"/>
    <property type="molecule type" value="Genomic_DNA"/>
</dbReference>
<gene>
    <name evidence="4" type="ORF">RV04_GL001408</name>
</gene>
<organism evidence="4 5">
    <name type="scientific">Enterococcus hermanniensis</name>
    <dbReference type="NCBI Taxonomy" id="249189"/>
    <lineage>
        <taxon>Bacteria</taxon>
        <taxon>Bacillati</taxon>
        <taxon>Bacillota</taxon>
        <taxon>Bacilli</taxon>
        <taxon>Lactobacillales</taxon>
        <taxon>Enterococcaceae</taxon>
        <taxon>Enterococcus</taxon>
    </lineage>
</organism>
<comment type="caution">
    <text evidence="4">The sequence shown here is derived from an EMBL/GenBank/DDBJ whole genome shotgun (WGS) entry which is preliminary data.</text>
</comment>
<sequence>MDKLQEEKIEKLGAFEIDELLIQAAEKNKNFLNAGKGNPNWINTKARLAFCQLVEFGVIESQRTYNQTDIAGDIATAGIYERFSAFLTTRDDETAEFLLACLAYFKTEFSVPLDDLVAELIDGAIGNNYPTPNRVLKHSEKILATYLKEVLFNGAELANETEIFPTEGGTAAMVYIFQSLKENKLIRPDDKIAISSPIFTPYLQIPELHDYQMVEIDLQSSEENNWEVPVEEFEKLLDPNIKAFFLVNPSNPGSKALGEKELAKIKQIVEKRPDLMIITDEVYGSFVKNFQSVYTAVPHNTLLVYSYSKLFGATGWRLGMIALNQENVFDQAIQNLSENDHQELTERYSLVTLYPDKMKFIDRIVADSRSIGLYHTAGLSTPQQMMMVLFSLTHLICLEKPDRYINESKNIIQSRYELLHDQLNYPMDNSELNSKYYSLIDIYRLADQLYGQEFSVYLKDYFEEIDFLVNLAETTGVVLMDGVGFGTKAGEIRISNANLPTEDYAIIAERILELLKDYHLRFLEAAK</sequence>
<evidence type="ECO:0000259" key="3">
    <source>
        <dbReference type="Pfam" id="PF00155"/>
    </source>
</evidence>
<dbReference type="Gene3D" id="1.10.20.110">
    <property type="match status" value="1"/>
</dbReference>
<keyword evidence="1" id="KW-0663">Pyridoxal phosphate</keyword>
<dbReference type="GO" id="GO:0030170">
    <property type="term" value="F:pyridoxal phosphate binding"/>
    <property type="evidence" value="ECO:0007669"/>
    <property type="project" value="InterPro"/>
</dbReference>
<dbReference type="InterPro" id="IPR004839">
    <property type="entry name" value="Aminotransferase_I/II_large"/>
</dbReference>
<keyword evidence="5" id="KW-1185">Reference proteome</keyword>
<protein>
    <recommendedName>
        <fullName evidence="2">Aminotransferase</fullName>
        <ecNumber evidence="2">2.6.1.-</ecNumber>
    </recommendedName>
</protein>
<evidence type="ECO:0000256" key="2">
    <source>
        <dbReference type="RuleBase" id="RU000481"/>
    </source>
</evidence>
<accession>A0A1L8TQ43</accession>
<evidence type="ECO:0000313" key="4">
    <source>
        <dbReference type="EMBL" id="OJG46242.1"/>
    </source>
</evidence>
<dbReference type="PANTHER" id="PTHR43795">
    <property type="entry name" value="BIFUNCTIONAL ASPARTATE AMINOTRANSFERASE AND GLUTAMATE/ASPARTATE-PREPHENATE AMINOTRANSFERASE-RELATED"/>
    <property type="match status" value="1"/>
</dbReference>
<dbReference type="Gene3D" id="3.90.1150.10">
    <property type="entry name" value="Aspartate Aminotransferase, domain 1"/>
    <property type="match status" value="1"/>
</dbReference>
<dbReference type="InterPro" id="IPR022518">
    <property type="entry name" value="Aspartate_4-decarboxylase"/>
</dbReference>
<reference evidence="4 5" key="1">
    <citation type="submission" date="2014-12" db="EMBL/GenBank/DDBJ databases">
        <title>Draft genome sequences of 29 type strains of Enterococci.</title>
        <authorList>
            <person name="Zhong Z."/>
            <person name="Sun Z."/>
            <person name="Liu W."/>
            <person name="Zhang W."/>
            <person name="Zhang H."/>
        </authorList>
    </citation>
    <scope>NUCLEOTIDE SEQUENCE [LARGE SCALE GENOMIC DNA]</scope>
    <source>
        <strain evidence="4 5">DSM 17122</strain>
    </source>
</reference>
<dbReference type="InterPro" id="IPR050478">
    <property type="entry name" value="Ethylene_sulfur-biosynth"/>
</dbReference>
<dbReference type="PROSITE" id="PS00105">
    <property type="entry name" value="AA_TRANSFER_CLASS_1"/>
    <property type="match status" value="1"/>
</dbReference>
<dbReference type="SUPFAM" id="SSF53383">
    <property type="entry name" value="PLP-dependent transferases"/>
    <property type="match status" value="1"/>
</dbReference>
<name>A0A1L8TQ43_9ENTE</name>
<keyword evidence="2" id="KW-0808">Transferase</keyword>
<dbReference type="Gene3D" id="3.40.640.10">
    <property type="entry name" value="Type I PLP-dependent aspartate aminotransferase-like (Major domain)"/>
    <property type="match status" value="1"/>
</dbReference>
<dbReference type="CDD" id="cd00609">
    <property type="entry name" value="AAT_like"/>
    <property type="match status" value="1"/>
</dbReference>
<dbReference type="InterPro" id="IPR015421">
    <property type="entry name" value="PyrdxlP-dep_Trfase_major"/>
</dbReference>
<evidence type="ECO:0000313" key="5">
    <source>
        <dbReference type="Proteomes" id="UP000182077"/>
    </source>
</evidence>
<dbReference type="InterPro" id="IPR004838">
    <property type="entry name" value="NHTrfase_class1_PyrdxlP-BS"/>
</dbReference>
<dbReference type="STRING" id="249189.RV04_GL001408"/>
<dbReference type="NCBIfam" id="TIGR03801">
    <property type="entry name" value="asp_4_decarbox"/>
    <property type="match status" value="1"/>
</dbReference>
<comment type="similarity">
    <text evidence="2">Belongs to the class-I pyridoxal-phosphate-dependent aminotransferase family.</text>
</comment>
<dbReference type="InterPro" id="IPR015422">
    <property type="entry name" value="PyrdxlP-dep_Trfase_small"/>
</dbReference>
<dbReference type="PANTHER" id="PTHR43795:SF2">
    <property type="entry name" value="BIFUNCTIONAL ASPARTATE AMINOTRANSFERASE AND GLUTAMATE_ASPARTATE-PREPHENATE AMINOTRANSFERASE"/>
    <property type="match status" value="1"/>
</dbReference>
<dbReference type="GO" id="GO:0006520">
    <property type="term" value="P:amino acid metabolic process"/>
    <property type="evidence" value="ECO:0007669"/>
    <property type="project" value="TreeGrafter"/>
</dbReference>
<dbReference type="GO" id="GO:0008483">
    <property type="term" value="F:transaminase activity"/>
    <property type="evidence" value="ECO:0007669"/>
    <property type="project" value="UniProtKB-KW"/>
</dbReference>
<dbReference type="Proteomes" id="UP000182077">
    <property type="component" value="Unassembled WGS sequence"/>
</dbReference>
<dbReference type="OrthoDB" id="9804407at2"/>
<dbReference type="NCBIfam" id="NF006755">
    <property type="entry name" value="PRK09275.1"/>
    <property type="match status" value="1"/>
</dbReference>